<feature type="non-terminal residue" evidence="1">
    <location>
        <position position="1"/>
    </location>
</feature>
<evidence type="ECO:0000313" key="1">
    <source>
        <dbReference type="EMBL" id="MCH98893.1"/>
    </source>
</evidence>
<organism evidence="1 2">
    <name type="scientific">Trifolium medium</name>
    <dbReference type="NCBI Taxonomy" id="97028"/>
    <lineage>
        <taxon>Eukaryota</taxon>
        <taxon>Viridiplantae</taxon>
        <taxon>Streptophyta</taxon>
        <taxon>Embryophyta</taxon>
        <taxon>Tracheophyta</taxon>
        <taxon>Spermatophyta</taxon>
        <taxon>Magnoliopsida</taxon>
        <taxon>eudicotyledons</taxon>
        <taxon>Gunneridae</taxon>
        <taxon>Pentapetalae</taxon>
        <taxon>rosids</taxon>
        <taxon>fabids</taxon>
        <taxon>Fabales</taxon>
        <taxon>Fabaceae</taxon>
        <taxon>Papilionoideae</taxon>
        <taxon>50 kb inversion clade</taxon>
        <taxon>NPAAA clade</taxon>
        <taxon>Hologalegina</taxon>
        <taxon>IRL clade</taxon>
        <taxon>Trifolieae</taxon>
        <taxon>Trifolium</taxon>
    </lineage>
</organism>
<comment type="caution">
    <text evidence="1">The sequence shown here is derived from an EMBL/GenBank/DDBJ whole genome shotgun (WGS) entry which is preliminary data.</text>
</comment>
<reference evidence="1 2" key="1">
    <citation type="journal article" date="2018" name="Front. Plant Sci.">
        <title>Red Clover (Trifolium pratense) and Zigzag Clover (T. medium) - A Picture of Genomic Similarities and Differences.</title>
        <authorList>
            <person name="Dluhosova J."/>
            <person name="Istvanek J."/>
            <person name="Nedelnik J."/>
            <person name="Repkova J."/>
        </authorList>
    </citation>
    <scope>NUCLEOTIDE SEQUENCE [LARGE SCALE GENOMIC DNA]</scope>
    <source>
        <strain evidence="2">cv. 10/8</strain>
        <tissue evidence="1">Leaf</tissue>
    </source>
</reference>
<gene>
    <name evidence="1" type="ORF">A2U01_0019902</name>
</gene>
<dbReference type="AlphaFoldDB" id="A0A392NHP5"/>
<name>A0A392NHP5_9FABA</name>
<dbReference type="EMBL" id="LXQA010038810">
    <property type="protein sequence ID" value="MCH98893.1"/>
    <property type="molecule type" value="Genomic_DNA"/>
</dbReference>
<accession>A0A392NHP5</accession>
<dbReference type="Proteomes" id="UP000265520">
    <property type="component" value="Unassembled WGS sequence"/>
</dbReference>
<keyword evidence="2" id="KW-1185">Reference proteome</keyword>
<evidence type="ECO:0000313" key="2">
    <source>
        <dbReference type="Proteomes" id="UP000265520"/>
    </source>
</evidence>
<proteinExistence type="predicted"/>
<protein>
    <submittedName>
        <fullName evidence="1">Uncharacterized protein</fullName>
    </submittedName>
</protein>
<sequence length="35" mass="3718">GVIPLVLVEGEKYHDVLVDVVCAESFLSDACPTPC</sequence>